<reference evidence="7" key="1">
    <citation type="submission" date="2022-11" db="EMBL/GenBank/DDBJ databases">
        <authorList>
            <person name="Petersen C."/>
        </authorList>
    </citation>
    <scope>NUCLEOTIDE SEQUENCE</scope>
    <source>
        <strain evidence="7">IBT 19713</strain>
    </source>
</reference>
<accession>A0A9W9NTT2</accession>
<evidence type="ECO:0000313" key="8">
    <source>
        <dbReference type="Proteomes" id="UP001150941"/>
    </source>
</evidence>
<proteinExistence type="inferred from homology"/>
<feature type="compositionally biased region" description="Basic residues" evidence="5">
    <location>
        <begin position="7"/>
        <end position="27"/>
    </location>
</feature>
<dbReference type="GO" id="GO:0005525">
    <property type="term" value="F:GTP binding"/>
    <property type="evidence" value="ECO:0007669"/>
    <property type="project" value="TreeGrafter"/>
</dbReference>
<dbReference type="Pfam" id="PF04950">
    <property type="entry name" value="RIBIOP_C"/>
    <property type="match status" value="1"/>
</dbReference>
<protein>
    <submittedName>
        <fullName evidence="7">Ribosome biogenesis protein tsr1</fullName>
    </submittedName>
</protein>
<keyword evidence="2" id="KW-0690">Ribosome biogenesis</keyword>
<dbReference type="GeneID" id="83203859"/>
<dbReference type="GO" id="GO:0003924">
    <property type="term" value="F:GTPase activity"/>
    <property type="evidence" value="ECO:0007669"/>
    <property type="project" value="TreeGrafter"/>
</dbReference>
<name>A0A9W9NTT2_9EURO</name>
<evidence type="ECO:0000256" key="4">
    <source>
        <dbReference type="ARBA" id="ARBA00038288"/>
    </source>
</evidence>
<dbReference type="GO" id="GO:0005730">
    <property type="term" value="C:nucleolus"/>
    <property type="evidence" value="ECO:0007669"/>
    <property type="project" value="UniProtKB-SubCell"/>
</dbReference>
<dbReference type="SMART" id="SM00785">
    <property type="entry name" value="AARP2CN"/>
    <property type="match status" value="1"/>
</dbReference>
<feature type="compositionally biased region" description="Acidic residues" evidence="5">
    <location>
        <begin position="413"/>
        <end position="424"/>
    </location>
</feature>
<dbReference type="GO" id="GO:0030688">
    <property type="term" value="C:preribosome, small subunit precursor"/>
    <property type="evidence" value="ECO:0007669"/>
    <property type="project" value="TreeGrafter"/>
</dbReference>
<keyword evidence="3" id="KW-0539">Nucleus</keyword>
<comment type="similarity">
    <text evidence="4">Belongs to the TRAFAC class translation factor GTPase superfamily. Bms1-like GTPase family. TSR1 subfamily.</text>
</comment>
<feature type="region of interest" description="Disordered" evidence="5">
    <location>
        <begin position="1"/>
        <end position="78"/>
    </location>
</feature>
<evidence type="ECO:0000256" key="5">
    <source>
        <dbReference type="SAM" id="MobiDB-lite"/>
    </source>
</evidence>
<dbReference type="RefSeq" id="XP_058329446.1">
    <property type="nucleotide sequence ID" value="XM_058476556.1"/>
</dbReference>
<evidence type="ECO:0000256" key="1">
    <source>
        <dbReference type="ARBA" id="ARBA00004604"/>
    </source>
</evidence>
<dbReference type="EMBL" id="JAPQKS010000005">
    <property type="protein sequence ID" value="KAJ5226035.1"/>
    <property type="molecule type" value="Genomic_DNA"/>
</dbReference>
<dbReference type="OrthoDB" id="119302at2759"/>
<dbReference type="SMART" id="SM01362">
    <property type="entry name" value="DUF663"/>
    <property type="match status" value="1"/>
</dbReference>
<gene>
    <name evidence="7" type="ORF">N7468_007260</name>
</gene>
<feature type="region of interest" description="Disordered" evidence="5">
    <location>
        <begin position="407"/>
        <end position="451"/>
    </location>
</feature>
<reference evidence="7" key="2">
    <citation type="journal article" date="2023" name="IMA Fungus">
        <title>Comparative genomic study of the Penicillium genus elucidates a diverse pangenome and 15 lateral gene transfer events.</title>
        <authorList>
            <person name="Petersen C."/>
            <person name="Sorensen T."/>
            <person name="Nielsen M.R."/>
            <person name="Sondergaard T.E."/>
            <person name="Sorensen J.L."/>
            <person name="Fitzpatrick D.A."/>
            <person name="Frisvad J.C."/>
            <person name="Nielsen K.L."/>
        </authorList>
    </citation>
    <scope>NUCLEOTIDE SEQUENCE</scope>
    <source>
        <strain evidence="7">IBT 19713</strain>
    </source>
</reference>
<feature type="compositionally biased region" description="Basic and acidic residues" evidence="5">
    <location>
        <begin position="30"/>
        <end position="45"/>
    </location>
</feature>
<dbReference type="GO" id="GO:0000479">
    <property type="term" value="P:endonucleolytic cleavage of tricistronic rRNA transcript (SSU-rRNA, 5.8S rRNA, LSU-rRNA)"/>
    <property type="evidence" value="ECO:0007669"/>
    <property type="project" value="TreeGrafter"/>
</dbReference>
<evidence type="ECO:0000259" key="6">
    <source>
        <dbReference type="PROSITE" id="PS51714"/>
    </source>
</evidence>
<evidence type="ECO:0000256" key="3">
    <source>
        <dbReference type="ARBA" id="ARBA00023242"/>
    </source>
</evidence>
<dbReference type="PROSITE" id="PS51714">
    <property type="entry name" value="G_BMS1"/>
    <property type="match status" value="1"/>
</dbReference>
<evidence type="ECO:0000313" key="7">
    <source>
        <dbReference type="EMBL" id="KAJ5226035.1"/>
    </source>
</evidence>
<organism evidence="7 8">
    <name type="scientific">Penicillium chermesinum</name>
    <dbReference type="NCBI Taxonomy" id="63820"/>
    <lineage>
        <taxon>Eukaryota</taxon>
        <taxon>Fungi</taxon>
        <taxon>Dikarya</taxon>
        <taxon>Ascomycota</taxon>
        <taxon>Pezizomycotina</taxon>
        <taxon>Eurotiomycetes</taxon>
        <taxon>Eurotiomycetidae</taxon>
        <taxon>Eurotiales</taxon>
        <taxon>Aspergillaceae</taxon>
        <taxon>Penicillium</taxon>
    </lineage>
</organism>
<dbReference type="InterPro" id="IPR012948">
    <property type="entry name" value="AARP2CN"/>
</dbReference>
<feature type="domain" description="Bms1-type G" evidence="6">
    <location>
        <begin position="87"/>
        <end position="246"/>
    </location>
</feature>
<comment type="subcellular location">
    <subcellularLocation>
        <location evidence="1">Nucleus</location>
        <location evidence="1">Nucleolus</location>
    </subcellularLocation>
</comment>
<dbReference type="Pfam" id="PF08142">
    <property type="entry name" value="AARP2CN"/>
    <property type="match status" value="1"/>
</dbReference>
<dbReference type="Pfam" id="PF22298">
    <property type="entry name" value="Tsr1_G-like"/>
    <property type="match status" value="1"/>
</dbReference>
<dbReference type="GO" id="GO:0000462">
    <property type="term" value="P:maturation of SSU-rRNA from tricistronic rRNA transcript (SSU-rRNA, 5.8S rRNA, LSU-rRNA)"/>
    <property type="evidence" value="ECO:0007669"/>
    <property type="project" value="TreeGrafter"/>
</dbReference>
<dbReference type="PANTHER" id="PTHR12858:SF1">
    <property type="entry name" value="PRE-RRNA-PROCESSING PROTEIN TSR1 HOMOLOG"/>
    <property type="match status" value="1"/>
</dbReference>
<sequence>MAPTQTVHHHRSTTKVSHKPFKSKHASKSALKDQAKGKIENERGTRKTPHQQLKSKLDRRNTARQKQQAKHQEKAQATSIFTGQNGAPRHVAIVPLSADIDAAAAIRALNESIDVSSEISQDGATRVRIDRFRQSLLYVPSKYDLMNALDICRMADFVVLVLSAETEVEDEGELLLRSIESQGISNVVTMVQGLDKVTPAKKRPQVASSLKSFINHFFPTVEKVMSLDSRQECSNAIRSLCTATPKGIRWRDDRSWMYIENVQWPSIDAEVVDDVVVTGVVRGKGLKADRIVHIPGWGDFQVDSVTAAPLPSTKNKQDAMNVDTNETTQVLDTPTADRDDMATVAPEEIEMVDDDMVSMAETERKGVLLDDHHYFSDDDSHIPPKPKRLPKGTSEYQSAWYLEDVSDSGSDIVDGDDEDEDMEMDTAGAPEDGVFPDNHDAMTEGGPSEYPQSEMFLDPSPEDEASDLAEYRASRRTEAQDDLEFPDEIELHPNVLARERLARFRGLKNLKISNWETSEDRPFEPEDWRRLLQFGDYKGTKNRILREALVGGVNPGVRVDVHLRAVPAVLHNKPQPASLFSLLRHEHKHTVVNINMTLNSNVEKPLKSKEEVIVQCGARRMVVKPVFSASDNTPNNVHKFDRFLHPGRSAIATWIGPMTWGAVPVLVFKNKPAEADPEVLDSADSNERPLSLDNLELIGTGTVVAPDPARVIAKRAILTGHPYKIHKKVVTVRYMFFNSEDVNWFKALQLWTRRGRSGYIKESLGTHGYFKAMFDAKINPQDSVGISLYKRVFPRRARALEEVVA</sequence>
<keyword evidence="8" id="KW-1185">Reference proteome</keyword>
<dbReference type="GO" id="GO:0034511">
    <property type="term" value="F:U3 snoRNA binding"/>
    <property type="evidence" value="ECO:0007669"/>
    <property type="project" value="TreeGrafter"/>
</dbReference>
<dbReference type="AlphaFoldDB" id="A0A9W9NTT2"/>
<evidence type="ECO:0000256" key="2">
    <source>
        <dbReference type="ARBA" id="ARBA00022517"/>
    </source>
</evidence>
<dbReference type="InterPro" id="IPR030387">
    <property type="entry name" value="G_Bms1/Tsr1_dom"/>
</dbReference>
<dbReference type="PANTHER" id="PTHR12858">
    <property type="entry name" value="RIBOSOME BIOGENESIS PROTEIN"/>
    <property type="match status" value="1"/>
</dbReference>
<dbReference type="InterPro" id="IPR039761">
    <property type="entry name" value="Bms1/Tsr1"/>
</dbReference>
<dbReference type="Proteomes" id="UP001150941">
    <property type="component" value="Unassembled WGS sequence"/>
</dbReference>
<dbReference type="InterPro" id="IPR007034">
    <property type="entry name" value="BMS1_TSR1_C"/>
</dbReference>
<comment type="caution">
    <text evidence="7">The sequence shown here is derived from an EMBL/GenBank/DDBJ whole genome shotgun (WGS) entry which is preliminary data.</text>
</comment>